<evidence type="ECO:0000313" key="2">
    <source>
        <dbReference type="EMBL" id="CUB04342.1"/>
    </source>
</evidence>
<name>A0A0K6ILY3_9GAMM</name>
<dbReference type="AlphaFoldDB" id="A0A0K6ILY3"/>
<organism evidence="2 3">
    <name type="scientific">Marinomonas fungiae</name>
    <dbReference type="NCBI Taxonomy" id="1137284"/>
    <lineage>
        <taxon>Bacteria</taxon>
        <taxon>Pseudomonadati</taxon>
        <taxon>Pseudomonadota</taxon>
        <taxon>Gammaproteobacteria</taxon>
        <taxon>Oceanospirillales</taxon>
        <taxon>Oceanospirillaceae</taxon>
        <taxon>Marinomonas</taxon>
    </lineage>
</organism>
<dbReference type="Proteomes" id="UP000182769">
    <property type="component" value="Unassembled WGS sequence"/>
</dbReference>
<evidence type="ECO:0008006" key="4">
    <source>
        <dbReference type="Google" id="ProtNLM"/>
    </source>
</evidence>
<keyword evidence="3" id="KW-1185">Reference proteome</keyword>
<keyword evidence="1" id="KW-1133">Transmembrane helix</keyword>
<sequence length="1114" mass="122102">MAKVQAHLKPWQRKTLIISIAILVILTVFWTLLPTLTKSLANRFLEPYEAHFTASEINPDLFPIGLNLSDVAITQAEQPTLALKKLSIGLDFWPLFTGAFHVNHILVDGFNMQVQQVPEGWVVAGIPTYSTEPATEEEIAPEESQTGGVPPTFFIRNASIKDISVNLTTENGNDAFAINRLNISEVSHELSNWRGIFDLEASINNGKAVLEGDIRADKEKVNAELELGNVRLSSSDVEHFLPAGLGQLSANGLQLEGFTQTTYRFKDSPMLAFTSPLITLKSHDVNIAQNEQDLSWQSLQSDIRDVSVNMINSNTISVEANNSLSVEGLHFATGDQRVDLGKLDLSNDLALDKSGDILRIAKANTKLSLEQSHLKAGDNSVQLSQFESIFSDVTAELSLHNLTGDVSASLDLSANTLVGQLAQGRNFDLNSLKFNAPLSAQLKENNLAVQADQLNLALNNGQFDGDGLSTQLETLSLGLNNTLINQVANDLTISNDEATLSLSNAAFKNNQVDLVSGDFNLGLNKLAFKQTPKALSVTGQSRISSDNLTVQLSQLPNDMPLTTVSYDNLSFNSQLTWQKESEQSELNAQQNSLTLANLGLDQKDALQSLLQSLQLDSDDVTVNLNNNGLEQLAINRNQLAFGPLSSTLANGSSLVNWKDVAINSSNIAMNAAGTSAQVESFMANEFLASKPNSERPQPALAAFEKMSVTNIHLEPKGVTVDTINLDKLIAGITLAEDRSIANLVVPDYLQAKAEQTEVTKETAAQSSTPDKEVPFYAVVHQLKLSPDSQFIFSDNGIKPALSRILDIELLTIENLNTRDPDEQMHVVLKAKNGDYATIDSDVKITPSANRLTMEAQATIREIELPPVSPYVSSALGYQIHSGQLNMDLNLKAKQGVLDGNSHIVLRQFDLGGQTDSNALLKAGAVPLDLAVDALKNRDNNIVLDLPMKGDIDNPEFQWQNFFLLPIRQGLFKASSTYLMQTFIPYANVITLVQFAGEQALRLRVEPLQYALDEENITAPEQEAFLDQMIKLMKDRKGSELKACGVSVVRDINDEITYKQLSEEDRAYLLDLANRRAESLKRYLVDHDIPSSRVFLCSPSIDKDKNALPHVTFTF</sequence>
<dbReference type="Gene3D" id="3.30.1330.60">
    <property type="entry name" value="OmpA-like domain"/>
    <property type="match status" value="1"/>
</dbReference>
<dbReference type="RefSeq" id="WP_055463279.1">
    <property type="nucleotide sequence ID" value="NZ_CYHG01000006.1"/>
</dbReference>
<dbReference type="OrthoDB" id="6114420at2"/>
<reference evidence="3" key="1">
    <citation type="submission" date="2015-08" db="EMBL/GenBank/DDBJ databases">
        <authorList>
            <person name="Varghese N."/>
        </authorList>
    </citation>
    <scope>NUCLEOTIDE SEQUENCE [LARGE SCALE GENOMIC DNA]</scope>
    <source>
        <strain evidence="3">JCM 18476</strain>
    </source>
</reference>
<dbReference type="STRING" id="1137284.GCA_001418205_02206"/>
<dbReference type="Pfam" id="PF05359">
    <property type="entry name" value="DUF748"/>
    <property type="match status" value="1"/>
</dbReference>
<protein>
    <recommendedName>
        <fullName evidence="4">DUF748 domain-containing protein</fullName>
    </recommendedName>
</protein>
<keyword evidence="1" id="KW-0812">Transmembrane</keyword>
<keyword evidence="1" id="KW-0472">Membrane</keyword>
<accession>A0A0K6ILY3</accession>
<proteinExistence type="predicted"/>
<evidence type="ECO:0000313" key="3">
    <source>
        <dbReference type="Proteomes" id="UP000182769"/>
    </source>
</evidence>
<dbReference type="EMBL" id="CYHG01000006">
    <property type="protein sequence ID" value="CUB04342.1"/>
    <property type="molecule type" value="Genomic_DNA"/>
</dbReference>
<dbReference type="InterPro" id="IPR036737">
    <property type="entry name" value="OmpA-like_sf"/>
</dbReference>
<evidence type="ECO:0000256" key="1">
    <source>
        <dbReference type="SAM" id="Phobius"/>
    </source>
</evidence>
<gene>
    <name evidence="2" type="ORF">Ga0061065_106161</name>
</gene>
<feature type="transmembrane region" description="Helical" evidence="1">
    <location>
        <begin position="15"/>
        <end position="33"/>
    </location>
</feature>
<dbReference type="InterPro" id="IPR008023">
    <property type="entry name" value="DUF748"/>
</dbReference>